<dbReference type="VEuPathDB" id="VectorBase:HLOH_051771"/>
<protein>
    <submittedName>
        <fullName evidence="1">Uncharacterized protein</fullName>
    </submittedName>
</protein>
<accession>A0A9J6GII8</accession>
<organism evidence="1 2">
    <name type="scientific">Haemaphysalis longicornis</name>
    <name type="common">Bush tick</name>
    <dbReference type="NCBI Taxonomy" id="44386"/>
    <lineage>
        <taxon>Eukaryota</taxon>
        <taxon>Metazoa</taxon>
        <taxon>Ecdysozoa</taxon>
        <taxon>Arthropoda</taxon>
        <taxon>Chelicerata</taxon>
        <taxon>Arachnida</taxon>
        <taxon>Acari</taxon>
        <taxon>Parasitiformes</taxon>
        <taxon>Ixodida</taxon>
        <taxon>Ixodoidea</taxon>
        <taxon>Ixodidae</taxon>
        <taxon>Haemaphysalinae</taxon>
        <taxon>Haemaphysalis</taxon>
    </lineage>
</organism>
<name>A0A9J6GII8_HAELO</name>
<dbReference type="EMBL" id="JABSTR010000007">
    <property type="protein sequence ID" value="KAH9375002.1"/>
    <property type="molecule type" value="Genomic_DNA"/>
</dbReference>
<evidence type="ECO:0000313" key="1">
    <source>
        <dbReference type="EMBL" id="KAH9375002.1"/>
    </source>
</evidence>
<gene>
    <name evidence="1" type="ORF">HPB48_015668</name>
</gene>
<sequence>MQRYHNFMLLHVGIRVLEMPRSCCELKNYAHRLLVSFVETFINLYGSQHVTYNVHGLVHLAQDVRQFGPLDDCSAFPSGQYGQEDTSSSSS</sequence>
<comment type="caution">
    <text evidence="1">The sequence shown here is derived from an EMBL/GenBank/DDBJ whole genome shotgun (WGS) entry which is preliminary data.</text>
</comment>
<keyword evidence="2" id="KW-1185">Reference proteome</keyword>
<dbReference type="OrthoDB" id="6497305at2759"/>
<evidence type="ECO:0000313" key="2">
    <source>
        <dbReference type="Proteomes" id="UP000821853"/>
    </source>
</evidence>
<dbReference type="OMA" id="CHLADEC"/>
<dbReference type="Proteomes" id="UP000821853">
    <property type="component" value="Chromosome 5"/>
</dbReference>
<reference evidence="1 2" key="1">
    <citation type="journal article" date="2020" name="Cell">
        <title>Large-Scale Comparative Analyses of Tick Genomes Elucidate Their Genetic Diversity and Vector Capacities.</title>
        <authorList>
            <consortium name="Tick Genome and Microbiome Consortium (TIGMIC)"/>
            <person name="Jia N."/>
            <person name="Wang J."/>
            <person name="Shi W."/>
            <person name="Du L."/>
            <person name="Sun Y."/>
            <person name="Zhan W."/>
            <person name="Jiang J.F."/>
            <person name="Wang Q."/>
            <person name="Zhang B."/>
            <person name="Ji P."/>
            <person name="Bell-Sakyi L."/>
            <person name="Cui X.M."/>
            <person name="Yuan T.T."/>
            <person name="Jiang B.G."/>
            <person name="Yang W.F."/>
            <person name="Lam T.T."/>
            <person name="Chang Q.C."/>
            <person name="Ding S.J."/>
            <person name="Wang X.J."/>
            <person name="Zhu J.G."/>
            <person name="Ruan X.D."/>
            <person name="Zhao L."/>
            <person name="Wei J.T."/>
            <person name="Ye R.Z."/>
            <person name="Que T.C."/>
            <person name="Du C.H."/>
            <person name="Zhou Y.H."/>
            <person name="Cheng J.X."/>
            <person name="Dai P.F."/>
            <person name="Guo W.B."/>
            <person name="Han X.H."/>
            <person name="Huang E.J."/>
            <person name="Li L.F."/>
            <person name="Wei W."/>
            <person name="Gao Y.C."/>
            <person name="Liu J.Z."/>
            <person name="Shao H.Z."/>
            <person name="Wang X."/>
            <person name="Wang C.C."/>
            <person name="Yang T.C."/>
            <person name="Huo Q.B."/>
            <person name="Li W."/>
            <person name="Chen H.Y."/>
            <person name="Chen S.E."/>
            <person name="Zhou L.G."/>
            <person name="Ni X.B."/>
            <person name="Tian J.H."/>
            <person name="Sheng Y."/>
            <person name="Liu T."/>
            <person name="Pan Y.S."/>
            <person name="Xia L.Y."/>
            <person name="Li J."/>
            <person name="Zhao F."/>
            <person name="Cao W.C."/>
        </authorList>
    </citation>
    <scope>NUCLEOTIDE SEQUENCE [LARGE SCALE GENOMIC DNA]</scope>
    <source>
        <strain evidence="1">HaeL-2018</strain>
    </source>
</reference>
<dbReference type="PANTHER" id="PTHR33053">
    <property type="entry name" value="PROTEIN, PUTATIVE-RELATED"/>
    <property type="match status" value="1"/>
</dbReference>
<proteinExistence type="predicted"/>
<dbReference type="AlphaFoldDB" id="A0A9J6GII8"/>